<dbReference type="PANTHER" id="PTHR42737">
    <property type="entry name" value="GLUTATHIONE REDUCTASE"/>
    <property type="match status" value="1"/>
</dbReference>
<sequence>MGDRLFGGEPKARIEYGTIATVVFSHPPIGTIGLTEPQAREEFGTEAITVKKAKFGSMLYAFNDEDAKVKTALKLVLCGPEEKVVGLHCIGPSSDEMMQGFAVAVRMGATRADFEASVAIHPTISEEFVTFGGWGQQPDGAGGKKPMLPPYLKPHPKPLTPDAYSACIFAAGVVAGAAAAALAVSRR</sequence>
<dbReference type="Gene3D" id="3.30.390.30">
    <property type="match status" value="1"/>
</dbReference>
<keyword evidence="6" id="KW-1133">Transmembrane helix</keyword>
<evidence type="ECO:0000256" key="4">
    <source>
        <dbReference type="ARBA" id="ARBA00023157"/>
    </source>
</evidence>
<comment type="similarity">
    <text evidence="2">Belongs to the class-I pyridine nucleotide-disulfide oxidoreductase family.</text>
</comment>
<dbReference type="InterPro" id="IPR046952">
    <property type="entry name" value="GSHR/TRXR-like"/>
</dbReference>
<proteinExistence type="inferred from homology"/>
<dbReference type="PRINTS" id="PR00411">
    <property type="entry name" value="PNDRDTASEI"/>
</dbReference>
<dbReference type="GO" id="GO:0005829">
    <property type="term" value="C:cytosol"/>
    <property type="evidence" value="ECO:0007669"/>
    <property type="project" value="TreeGrafter"/>
</dbReference>
<dbReference type="AlphaFoldDB" id="A0A7S3B0X9"/>
<evidence type="ECO:0000313" key="8">
    <source>
        <dbReference type="EMBL" id="CAE0119085.1"/>
    </source>
</evidence>
<keyword evidence="5" id="KW-0676">Redox-active center</keyword>
<comment type="cofactor">
    <cofactor evidence="1">
        <name>FAD</name>
        <dbReference type="ChEBI" id="CHEBI:57692"/>
    </cofactor>
</comment>
<evidence type="ECO:0000256" key="1">
    <source>
        <dbReference type="ARBA" id="ARBA00001974"/>
    </source>
</evidence>
<evidence type="ECO:0000259" key="7">
    <source>
        <dbReference type="Pfam" id="PF02852"/>
    </source>
</evidence>
<accession>A0A7S3B0X9</accession>
<dbReference type="InterPro" id="IPR016156">
    <property type="entry name" value="FAD/NAD-linked_Rdtase_dimer_sf"/>
</dbReference>
<feature type="transmembrane region" description="Helical" evidence="6">
    <location>
        <begin position="163"/>
        <end position="184"/>
    </location>
</feature>
<keyword evidence="6" id="KW-0472">Membrane</keyword>
<name>A0A7S3B0X9_9EUKA</name>
<evidence type="ECO:0000256" key="2">
    <source>
        <dbReference type="ARBA" id="ARBA00007532"/>
    </source>
</evidence>
<dbReference type="InterPro" id="IPR004099">
    <property type="entry name" value="Pyr_nucl-diS_OxRdtase_dimer"/>
</dbReference>
<keyword evidence="4" id="KW-1015">Disulfide bond</keyword>
<reference evidence="8" key="1">
    <citation type="submission" date="2021-01" db="EMBL/GenBank/DDBJ databases">
        <authorList>
            <person name="Corre E."/>
            <person name="Pelletier E."/>
            <person name="Niang G."/>
            <person name="Scheremetjew M."/>
            <person name="Finn R."/>
            <person name="Kale V."/>
            <person name="Holt S."/>
            <person name="Cochrane G."/>
            <person name="Meng A."/>
            <person name="Brown T."/>
            <person name="Cohen L."/>
        </authorList>
    </citation>
    <scope>NUCLEOTIDE SEQUENCE</scope>
    <source>
        <strain evidence="8">CCMP281</strain>
    </source>
</reference>
<dbReference type="SUPFAM" id="SSF55424">
    <property type="entry name" value="FAD/NAD-linked reductases, dimerisation (C-terminal) domain"/>
    <property type="match status" value="1"/>
</dbReference>
<gene>
    <name evidence="8" type="ORF">HERI1096_LOCUS19784</name>
</gene>
<evidence type="ECO:0000256" key="5">
    <source>
        <dbReference type="ARBA" id="ARBA00023284"/>
    </source>
</evidence>
<feature type="domain" description="Pyridine nucleotide-disulphide oxidoreductase dimerisation" evidence="7">
    <location>
        <begin position="19"/>
        <end position="130"/>
    </location>
</feature>
<evidence type="ECO:0000256" key="3">
    <source>
        <dbReference type="ARBA" id="ARBA00023002"/>
    </source>
</evidence>
<dbReference type="EMBL" id="HBHX01035676">
    <property type="protein sequence ID" value="CAE0119085.1"/>
    <property type="molecule type" value="Transcribed_RNA"/>
</dbReference>
<dbReference type="GO" id="GO:0004362">
    <property type="term" value="F:glutathione-disulfide reductase (NADPH) activity"/>
    <property type="evidence" value="ECO:0007669"/>
    <property type="project" value="TreeGrafter"/>
</dbReference>
<dbReference type="GO" id="GO:0045454">
    <property type="term" value="P:cell redox homeostasis"/>
    <property type="evidence" value="ECO:0007669"/>
    <property type="project" value="InterPro"/>
</dbReference>
<dbReference type="PANTHER" id="PTHR42737:SF2">
    <property type="entry name" value="GLUTATHIONE REDUCTASE"/>
    <property type="match status" value="1"/>
</dbReference>
<protein>
    <recommendedName>
        <fullName evidence="7">Pyridine nucleotide-disulphide oxidoreductase dimerisation domain-containing protein</fullName>
    </recommendedName>
</protein>
<dbReference type="GO" id="GO:0006749">
    <property type="term" value="P:glutathione metabolic process"/>
    <property type="evidence" value="ECO:0007669"/>
    <property type="project" value="TreeGrafter"/>
</dbReference>
<evidence type="ECO:0000256" key="6">
    <source>
        <dbReference type="SAM" id="Phobius"/>
    </source>
</evidence>
<organism evidence="8">
    <name type="scientific">Haptolina ericina</name>
    <dbReference type="NCBI Taxonomy" id="156174"/>
    <lineage>
        <taxon>Eukaryota</taxon>
        <taxon>Haptista</taxon>
        <taxon>Haptophyta</taxon>
        <taxon>Prymnesiophyceae</taxon>
        <taxon>Prymnesiales</taxon>
        <taxon>Prymnesiaceae</taxon>
        <taxon>Haptolina</taxon>
    </lineage>
</organism>
<dbReference type="GO" id="GO:0034599">
    <property type="term" value="P:cellular response to oxidative stress"/>
    <property type="evidence" value="ECO:0007669"/>
    <property type="project" value="TreeGrafter"/>
</dbReference>
<keyword evidence="3" id="KW-0560">Oxidoreductase</keyword>
<dbReference type="GO" id="GO:0050660">
    <property type="term" value="F:flavin adenine dinucleotide binding"/>
    <property type="evidence" value="ECO:0007669"/>
    <property type="project" value="InterPro"/>
</dbReference>
<dbReference type="Pfam" id="PF02852">
    <property type="entry name" value="Pyr_redox_dim"/>
    <property type="match status" value="1"/>
</dbReference>
<keyword evidence="6" id="KW-0812">Transmembrane</keyword>